<evidence type="ECO:0000256" key="10">
    <source>
        <dbReference type="ARBA" id="ARBA00022840"/>
    </source>
</evidence>
<gene>
    <name evidence="14" type="ORF">CAAU_2675</name>
</gene>
<organism evidence="14 15">
    <name type="scientific">Caloramator australicus RC3</name>
    <dbReference type="NCBI Taxonomy" id="857293"/>
    <lineage>
        <taxon>Bacteria</taxon>
        <taxon>Bacillati</taxon>
        <taxon>Bacillota</taxon>
        <taxon>Clostridia</taxon>
        <taxon>Eubacteriales</taxon>
        <taxon>Clostridiaceae</taxon>
        <taxon>Caloramator</taxon>
    </lineage>
</organism>
<dbReference type="InterPro" id="IPR054767">
    <property type="entry name" value="Cas10-Cmr2_palm2"/>
</dbReference>
<dbReference type="RefSeq" id="WP_008909998.1">
    <property type="nucleotide sequence ID" value="NZ_CAKP01000154.1"/>
</dbReference>
<dbReference type="GO" id="GO:0016740">
    <property type="term" value="F:transferase activity"/>
    <property type="evidence" value="ECO:0007669"/>
    <property type="project" value="UniProtKB-KW"/>
</dbReference>
<dbReference type="GO" id="GO:0004519">
    <property type="term" value="F:endonuclease activity"/>
    <property type="evidence" value="ECO:0007669"/>
    <property type="project" value="UniProtKB-KW"/>
</dbReference>
<evidence type="ECO:0000256" key="8">
    <source>
        <dbReference type="ARBA" id="ARBA00022801"/>
    </source>
</evidence>
<dbReference type="InterPro" id="IPR052117">
    <property type="entry name" value="Cas10/Csm1_subtype-III-A"/>
</dbReference>
<dbReference type="InterPro" id="IPR006674">
    <property type="entry name" value="HD_domain"/>
</dbReference>
<evidence type="ECO:0000256" key="11">
    <source>
        <dbReference type="ARBA" id="ARBA00023118"/>
    </source>
</evidence>
<accession>I7LIC7</accession>
<protein>
    <recommendedName>
        <fullName evidence="3">CRISPR system single-strand-specific deoxyribonuclease Cas10/Csm1 (subtype III-A)</fullName>
    </recommendedName>
    <alternativeName>
        <fullName evidence="12">Cyclic oligoadenylate synthase</fullName>
    </alternativeName>
</protein>
<reference evidence="14 15" key="1">
    <citation type="journal article" date="2011" name="J. Bacteriol.">
        <title>Draft genome sequence of Caloramator australicus strain RC3T, a thermoanaerobe from the Great Artesian Basin of Australia.</title>
        <authorList>
            <person name="Ogg C.D."/>
            <person name="Patel B.K.C."/>
        </authorList>
    </citation>
    <scope>NUCLEOTIDE SEQUENCE [LARGE SCALE GENOMIC DNA]</scope>
    <source>
        <strain evidence="14 15">RC3</strain>
    </source>
</reference>
<dbReference type="SUPFAM" id="SSF109604">
    <property type="entry name" value="HD-domain/PDEase-like"/>
    <property type="match status" value="1"/>
</dbReference>
<dbReference type="PANTHER" id="PTHR36528">
    <property type="entry name" value="CRISPR SYSTEM SINGLE-STRAND-SPECIFIC DEOXYRIBONUCLEASE CAS10/CSM1 (SUBTYPE III-A)"/>
    <property type="match status" value="1"/>
</dbReference>
<dbReference type="GO" id="GO:0005524">
    <property type="term" value="F:ATP binding"/>
    <property type="evidence" value="ECO:0007669"/>
    <property type="project" value="UniProtKB-KW"/>
</dbReference>
<comment type="caution">
    <text evidence="14">The sequence shown here is derived from an EMBL/GenBank/DDBJ whole genome shotgun (WGS) entry which is preliminary data.</text>
</comment>
<keyword evidence="6" id="KW-0547">Nucleotide-binding</keyword>
<dbReference type="Pfam" id="PF22335">
    <property type="entry name" value="Cas10-Cmr2_palm2"/>
    <property type="match status" value="1"/>
</dbReference>
<keyword evidence="9" id="KW-0269">Exonuclease</keyword>
<keyword evidence="7" id="KW-0255">Endonuclease</keyword>
<dbReference type="EMBL" id="CAKP01000154">
    <property type="protein sequence ID" value="CCJ34758.1"/>
    <property type="molecule type" value="Genomic_DNA"/>
</dbReference>
<dbReference type="PANTHER" id="PTHR36528:SF1">
    <property type="entry name" value="CRISPR SYSTEM SINGLE-STRAND-SPECIFIC DEOXYRIBONUCLEASE CAS10_CSM1 (SUBTYPE III-A)"/>
    <property type="match status" value="1"/>
</dbReference>
<keyword evidence="15" id="KW-1185">Reference proteome</keyword>
<dbReference type="Pfam" id="PF01966">
    <property type="entry name" value="HD"/>
    <property type="match status" value="1"/>
</dbReference>
<dbReference type="Gene3D" id="1.10.3210.10">
    <property type="entry name" value="Hypothetical protein af1432"/>
    <property type="match status" value="1"/>
</dbReference>
<evidence type="ECO:0000256" key="1">
    <source>
        <dbReference type="ARBA" id="ARBA00001968"/>
    </source>
</evidence>
<dbReference type="Pfam" id="PF18211">
    <property type="entry name" value="Csm1_B"/>
    <property type="match status" value="1"/>
</dbReference>
<evidence type="ECO:0000259" key="13">
    <source>
        <dbReference type="PROSITE" id="PS50887"/>
    </source>
</evidence>
<dbReference type="Gene3D" id="3.30.70.270">
    <property type="match status" value="1"/>
</dbReference>
<comment type="similarity">
    <text evidence="2">Belongs to the CRISPR-associated Cas10/Csm1 family.</text>
</comment>
<keyword evidence="4" id="KW-0808">Transferase</keyword>
<dbReference type="Proteomes" id="UP000007652">
    <property type="component" value="Unassembled WGS sequence"/>
</dbReference>
<feature type="domain" description="GGDEF" evidence="13">
    <location>
        <begin position="507"/>
        <end position="650"/>
    </location>
</feature>
<evidence type="ECO:0000256" key="2">
    <source>
        <dbReference type="ARBA" id="ARBA00005700"/>
    </source>
</evidence>
<sequence>MNSNFNFEDLYLSALLHDIGKFYQRTELEEDKKIIYKAYESIFKAENAYGPRHQEWGAYFCENLNLNSKIVQTVRNHHNPSTIIEKIVRIADMLSAGEREGIDDKDENVKNLISVLTLVNIGKPTKSKYKQLKKASDYHELIDDEQKSVEKEYEKLWKEFKEIIKDEKDHERIYYILKEFTQNIPSAYYYSRPDISLFSHLSTTAAIASCIYRQYEDEIINGDSRAIDSLLTRLRNKQTINDEVFCLLKGDISGIQDFIFNIDMEGALKSLRGRSFYVAYILDIIARYIIKNEGLSLSNILYSGGGHFYILLPAKSMDRIKQYQKYIDEVFYKAHNLEVSVLLAAEKFSVSKLATANFSEVFDGVGKRLYKEKNRKFNSILNDEFFKPTKLLDDICPYCRREIKNDECSFCNSFNELGDKLSKYSYIRMENIEAKIGNINNVFDIFKCFGIDMQFENQGSKKSYAINKDRADFKNSMFYIKTANYVYKNKNGVATLENVADESDGVKKWGILRGDVDNLGKIFHDGLGENKSISRVATLSSELEIFFGKFLEEFIEKEYKKCSVVYSGGDDFFLVGPWSELPDVAYLIKEKLKEYSGGNENIAVSMAIEITPDKKFPIYRVGIATGESLDKAKEYERNGKAKDAIFLFGKAIGWEEFNSHKEIKDLIVKVLVNKVTRNILNIFHSISYQSRKAEEKEEIFKAWRLVYYMARLEERYGKSKDDLKRLLNLILNKQNRLYKNLESATIWADLQTRS</sequence>
<dbReference type="NCBIfam" id="TIGR02578">
    <property type="entry name" value="cas_TM1811_Csm1"/>
    <property type="match status" value="1"/>
</dbReference>
<dbReference type="GO" id="GO:0004527">
    <property type="term" value="F:exonuclease activity"/>
    <property type="evidence" value="ECO:0007669"/>
    <property type="project" value="UniProtKB-KW"/>
</dbReference>
<evidence type="ECO:0000256" key="9">
    <source>
        <dbReference type="ARBA" id="ARBA00022839"/>
    </source>
</evidence>
<evidence type="ECO:0000313" key="15">
    <source>
        <dbReference type="Proteomes" id="UP000007652"/>
    </source>
</evidence>
<evidence type="ECO:0000256" key="6">
    <source>
        <dbReference type="ARBA" id="ARBA00022741"/>
    </source>
</evidence>
<keyword evidence="5" id="KW-0540">Nuclease</keyword>
<evidence type="ECO:0000256" key="5">
    <source>
        <dbReference type="ARBA" id="ARBA00022722"/>
    </source>
</evidence>
<dbReference type="InterPro" id="IPR013408">
    <property type="entry name" value="Cas10/Csm1"/>
</dbReference>
<dbReference type="GO" id="GO:0051607">
    <property type="term" value="P:defense response to virus"/>
    <property type="evidence" value="ECO:0007669"/>
    <property type="project" value="UniProtKB-KW"/>
</dbReference>
<keyword evidence="8" id="KW-0378">Hydrolase</keyword>
<evidence type="ECO:0000313" key="14">
    <source>
        <dbReference type="EMBL" id="CCJ34758.1"/>
    </source>
</evidence>
<keyword evidence="10" id="KW-0067">ATP-binding</keyword>
<dbReference type="InterPro" id="IPR000160">
    <property type="entry name" value="GGDEF_dom"/>
</dbReference>
<proteinExistence type="inferred from homology"/>
<dbReference type="InterPro" id="IPR041062">
    <property type="entry name" value="Csm1_B"/>
</dbReference>
<dbReference type="InterPro" id="IPR043128">
    <property type="entry name" value="Rev_trsase/Diguanyl_cyclase"/>
</dbReference>
<dbReference type="STRING" id="857293.CAAU_2675"/>
<evidence type="ECO:0000256" key="4">
    <source>
        <dbReference type="ARBA" id="ARBA00022679"/>
    </source>
</evidence>
<keyword evidence="11" id="KW-0051">Antiviral defense</keyword>
<comment type="cofactor">
    <cofactor evidence="1">
        <name>a divalent metal cation</name>
        <dbReference type="ChEBI" id="CHEBI:60240"/>
    </cofactor>
</comment>
<name>I7LIC7_9CLOT</name>
<dbReference type="eggNOG" id="COG1353">
    <property type="taxonomic scope" value="Bacteria"/>
</dbReference>
<evidence type="ECO:0000256" key="7">
    <source>
        <dbReference type="ARBA" id="ARBA00022759"/>
    </source>
</evidence>
<dbReference type="AlphaFoldDB" id="I7LIC7"/>
<evidence type="ECO:0000256" key="12">
    <source>
        <dbReference type="ARBA" id="ARBA00032922"/>
    </source>
</evidence>
<evidence type="ECO:0000256" key="3">
    <source>
        <dbReference type="ARBA" id="ARBA00014333"/>
    </source>
</evidence>
<dbReference type="PROSITE" id="PS50887">
    <property type="entry name" value="GGDEF"/>
    <property type="match status" value="1"/>
</dbReference>